<keyword evidence="3 5" id="KW-0133">Cell shape</keyword>
<dbReference type="GO" id="GO:0008360">
    <property type="term" value="P:regulation of cell shape"/>
    <property type="evidence" value="ECO:0007669"/>
    <property type="project" value="UniProtKB-KW"/>
</dbReference>
<dbReference type="InterPro" id="IPR055342">
    <property type="entry name" value="MreC_beta-barrel_core"/>
</dbReference>
<evidence type="ECO:0000256" key="3">
    <source>
        <dbReference type="ARBA" id="ARBA00022960"/>
    </source>
</evidence>
<dbReference type="PIRSF" id="PIRSF038471">
    <property type="entry name" value="MreC"/>
    <property type="match status" value="1"/>
</dbReference>
<evidence type="ECO:0000256" key="1">
    <source>
        <dbReference type="ARBA" id="ARBA00009369"/>
    </source>
</evidence>
<keyword evidence="6" id="KW-1133">Transmembrane helix</keyword>
<keyword evidence="9" id="KW-1185">Reference proteome</keyword>
<dbReference type="InterPro" id="IPR042175">
    <property type="entry name" value="Cell/Rod_MreC_2"/>
</dbReference>
<evidence type="ECO:0000256" key="5">
    <source>
        <dbReference type="PIRNR" id="PIRNR038471"/>
    </source>
</evidence>
<proteinExistence type="inferred from homology"/>
<evidence type="ECO:0000256" key="6">
    <source>
        <dbReference type="SAM" id="Phobius"/>
    </source>
</evidence>
<reference evidence="8" key="2">
    <citation type="submission" date="2022-06" db="EMBL/GenBank/DDBJ databases">
        <title>Xiashengella guii gen. nov. sp. nov., a bacterium isolated form anaerobic digestion tank.</title>
        <authorList>
            <person name="Huang H."/>
        </authorList>
    </citation>
    <scope>NUCLEOTIDE SEQUENCE</scope>
    <source>
        <strain evidence="8">Ai-910</strain>
    </source>
</reference>
<dbReference type="InterPro" id="IPR007221">
    <property type="entry name" value="MreC"/>
</dbReference>
<name>A0A9J6ZQ08_9BACT</name>
<dbReference type="PANTHER" id="PTHR34138:SF1">
    <property type="entry name" value="CELL SHAPE-DETERMINING PROTEIN MREC"/>
    <property type="match status" value="1"/>
</dbReference>
<dbReference type="Gene3D" id="2.40.10.340">
    <property type="entry name" value="Rod shape-determining protein MreC, domain 1"/>
    <property type="match status" value="1"/>
</dbReference>
<comment type="similarity">
    <text evidence="1 5">Belongs to the MreC family.</text>
</comment>
<evidence type="ECO:0000256" key="4">
    <source>
        <dbReference type="ARBA" id="ARBA00032089"/>
    </source>
</evidence>
<protein>
    <recommendedName>
        <fullName evidence="2 5">Cell shape-determining protein MreC</fullName>
    </recommendedName>
    <alternativeName>
        <fullName evidence="4 5">Cell shape protein MreC</fullName>
    </alternativeName>
</protein>
<organism evidence="8 9">
    <name type="scientific">Xiashengella succiniciproducens</name>
    <dbReference type="NCBI Taxonomy" id="2949635"/>
    <lineage>
        <taxon>Bacteria</taxon>
        <taxon>Pseudomonadati</taxon>
        <taxon>Bacteroidota</taxon>
        <taxon>Bacteroidia</taxon>
        <taxon>Marinilabiliales</taxon>
        <taxon>Marinilabiliaceae</taxon>
        <taxon>Xiashengella</taxon>
    </lineage>
</organism>
<evidence type="ECO:0000313" key="8">
    <source>
        <dbReference type="EMBL" id="URW79978.1"/>
    </source>
</evidence>
<keyword evidence="6" id="KW-0812">Transmembrane</keyword>
<dbReference type="Pfam" id="PF04085">
    <property type="entry name" value="MreC"/>
    <property type="match status" value="1"/>
</dbReference>
<comment type="function">
    <text evidence="5">Involved in formation and maintenance of cell shape.</text>
</comment>
<dbReference type="NCBIfam" id="NF010532">
    <property type="entry name" value="PRK13922.9-3"/>
    <property type="match status" value="1"/>
</dbReference>
<dbReference type="AlphaFoldDB" id="A0A9J6ZQ08"/>
<accession>A0A9J6ZQ08</accession>
<feature type="transmembrane region" description="Helical" evidence="6">
    <location>
        <begin position="12"/>
        <end position="31"/>
    </location>
</feature>
<dbReference type="KEGG" id="alkq:M9189_01215"/>
<evidence type="ECO:0000259" key="7">
    <source>
        <dbReference type="Pfam" id="PF04085"/>
    </source>
</evidence>
<dbReference type="Proteomes" id="UP001056426">
    <property type="component" value="Chromosome"/>
</dbReference>
<dbReference type="RefSeq" id="WP_250724090.1">
    <property type="nucleotide sequence ID" value="NZ_CP098400.1"/>
</dbReference>
<sequence>MRNIIRFIIKYNIVFLFLFFETISFALLVNYNQYHKEVFANSSSTIVAGIMKISGNFSDYFRLKKANEELSRENALLRTQLESNRLTIDTTLTEVPDSLSGYSYIYRQAKVVNNSVNKLQNYITINKGEKHGIKPGMGVITARGLAGVVRHTSANYATVISILNTKLKVSAKLRETNHFGSLEWDGKSPEYVYLNDIPSHAPVHVGDAVVTSGFSAIFPDNILIGVIEGYKLNEGEGFYVIKVKLSTDFRNLTYVEVVEKPDKEEQLELENMTYDD</sequence>
<feature type="domain" description="Rod shape-determining protein MreC beta-barrel core" evidence="7">
    <location>
        <begin position="111"/>
        <end position="259"/>
    </location>
</feature>
<dbReference type="Gene3D" id="2.40.10.350">
    <property type="entry name" value="Rod shape-determining protein MreC, domain 2"/>
    <property type="match status" value="1"/>
</dbReference>
<reference evidence="8" key="1">
    <citation type="submission" date="2022-05" db="EMBL/GenBank/DDBJ databases">
        <authorList>
            <person name="Sun X."/>
        </authorList>
    </citation>
    <scope>NUCLEOTIDE SEQUENCE</scope>
    <source>
        <strain evidence="8">Ai-910</strain>
    </source>
</reference>
<dbReference type="PANTHER" id="PTHR34138">
    <property type="entry name" value="CELL SHAPE-DETERMINING PROTEIN MREC"/>
    <property type="match status" value="1"/>
</dbReference>
<keyword evidence="6" id="KW-0472">Membrane</keyword>
<dbReference type="EMBL" id="CP098400">
    <property type="protein sequence ID" value="URW79978.1"/>
    <property type="molecule type" value="Genomic_DNA"/>
</dbReference>
<evidence type="ECO:0000313" key="9">
    <source>
        <dbReference type="Proteomes" id="UP001056426"/>
    </source>
</evidence>
<dbReference type="GO" id="GO:0005886">
    <property type="term" value="C:plasma membrane"/>
    <property type="evidence" value="ECO:0007669"/>
    <property type="project" value="TreeGrafter"/>
</dbReference>
<dbReference type="InterPro" id="IPR042177">
    <property type="entry name" value="Cell/Rod_1"/>
</dbReference>
<evidence type="ECO:0000256" key="2">
    <source>
        <dbReference type="ARBA" id="ARBA00013855"/>
    </source>
</evidence>
<gene>
    <name evidence="8" type="primary">mreC</name>
    <name evidence="8" type="ORF">M9189_01215</name>
</gene>